<dbReference type="SUPFAM" id="SSF57652">
    <property type="entry name" value="HIPIP (high potential iron protein)"/>
    <property type="match status" value="1"/>
</dbReference>
<organism evidence="10 11">
    <name type="scientific">Leptospira yanagawae serovar Saopaulo str. Sao Paulo = ATCC 700523</name>
    <dbReference type="NCBI Taxonomy" id="1249483"/>
    <lineage>
        <taxon>Bacteria</taxon>
        <taxon>Pseudomonadati</taxon>
        <taxon>Spirochaetota</taxon>
        <taxon>Spirochaetia</taxon>
        <taxon>Leptospirales</taxon>
        <taxon>Leptospiraceae</taxon>
        <taxon>Leptospira</taxon>
    </lineage>
</organism>
<name>A0A5E8H8I6_9LEPT</name>
<evidence type="ECO:0000256" key="5">
    <source>
        <dbReference type="ARBA" id="ARBA00023004"/>
    </source>
</evidence>
<dbReference type="OrthoDB" id="331550at2"/>
<protein>
    <recommendedName>
        <fullName evidence="7">High-potential iron-sulfur protein</fullName>
        <shortName evidence="7">HiPIP</shortName>
    </recommendedName>
</protein>
<keyword evidence="2 7" id="KW-0004">4Fe-4S</keyword>
<comment type="caution">
    <text evidence="10">The sequence shown here is derived from an EMBL/GenBank/DDBJ whole genome shotgun (WGS) entry which is preliminary data.</text>
</comment>
<keyword evidence="4 7" id="KW-0249">Electron transport</keyword>
<evidence type="ECO:0000256" key="3">
    <source>
        <dbReference type="ARBA" id="ARBA00022723"/>
    </source>
</evidence>
<evidence type="ECO:0000256" key="2">
    <source>
        <dbReference type="ARBA" id="ARBA00022485"/>
    </source>
</evidence>
<accession>A0A5E8H8I6</accession>
<comment type="subunit">
    <text evidence="7">Homodimer.</text>
</comment>
<keyword evidence="3 7" id="KW-0479">Metal-binding</keyword>
<dbReference type="EMBL" id="AOGX02000044">
    <property type="protein sequence ID" value="EOQ87152.1"/>
    <property type="molecule type" value="Genomic_DNA"/>
</dbReference>
<evidence type="ECO:0000256" key="6">
    <source>
        <dbReference type="ARBA" id="ARBA00023014"/>
    </source>
</evidence>
<evidence type="ECO:0000313" key="10">
    <source>
        <dbReference type="EMBL" id="EOQ87152.1"/>
    </source>
</evidence>
<proteinExistence type="inferred from homology"/>
<dbReference type="Pfam" id="PF01355">
    <property type="entry name" value="HIPIP"/>
    <property type="match status" value="1"/>
</dbReference>
<evidence type="ECO:0000256" key="7">
    <source>
        <dbReference type="RuleBase" id="RU000620"/>
    </source>
</evidence>
<evidence type="ECO:0000256" key="1">
    <source>
        <dbReference type="ARBA" id="ARBA00022448"/>
    </source>
</evidence>
<sequence length="124" mass="13725">MKQYNRKQFLLKSIVLSTTLSLVLGESVLLGKEKKKENPSFPLPEGTTPVAENDPTAQALGFHQNANDTDFTLFPDRKLPQSKNQICLHCAQFTKLNDGWGKCNILSAGVVSNQGWCSAWSKKS</sequence>
<dbReference type="GO" id="GO:0051539">
    <property type="term" value="F:4 iron, 4 sulfur cluster binding"/>
    <property type="evidence" value="ECO:0007669"/>
    <property type="project" value="UniProtKB-KW"/>
</dbReference>
<evidence type="ECO:0000256" key="8">
    <source>
        <dbReference type="SAM" id="MobiDB-lite"/>
    </source>
</evidence>
<gene>
    <name evidence="10" type="ORF">LEP1GSC202_2607</name>
</gene>
<dbReference type="PROSITE" id="PS51373">
    <property type="entry name" value="HIPIP"/>
    <property type="match status" value="1"/>
</dbReference>
<keyword evidence="6 7" id="KW-0411">Iron-sulfur</keyword>
<dbReference type="STRING" id="1249483.LEP1GSC202_2607"/>
<dbReference type="GO" id="GO:0046872">
    <property type="term" value="F:metal ion binding"/>
    <property type="evidence" value="ECO:0007669"/>
    <property type="project" value="UniProtKB-KW"/>
</dbReference>
<evidence type="ECO:0000313" key="11">
    <source>
        <dbReference type="Proteomes" id="UP000013996"/>
    </source>
</evidence>
<dbReference type="Gene3D" id="4.10.490.10">
    <property type="entry name" value="High potential iron-sulphur protein"/>
    <property type="match status" value="1"/>
</dbReference>
<dbReference type="AlphaFoldDB" id="A0A5E8H8I6"/>
<comment type="similarity">
    <text evidence="7">Belongs to the high-potential iron-sulfur protein (HiPIP) family.</text>
</comment>
<keyword evidence="5 7" id="KW-0408">Iron</keyword>
<feature type="domain" description="High potential iron-sulfur proteins family profile" evidence="9">
    <location>
        <begin position="44"/>
        <end position="124"/>
    </location>
</feature>
<keyword evidence="1 7" id="KW-0813">Transport</keyword>
<reference evidence="10 11" key="1">
    <citation type="submission" date="2013-04" db="EMBL/GenBank/DDBJ databases">
        <authorList>
            <person name="Harkins D.M."/>
            <person name="Durkin A.S."/>
            <person name="Brinkac L.M."/>
            <person name="Haft D.H."/>
            <person name="Selengut J.D."/>
            <person name="Sanka R."/>
            <person name="DePew J."/>
            <person name="Purushe J."/>
            <person name="Hartskeerl R.A."/>
            <person name="Ahmed A."/>
            <person name="van der Linden H."/>
            <person name="Goris M.G.A."/>
            <person name="Vinetz J.M."/>
            <person name="Sutton G.G."/>
            <person name="Nierman W.C."/>
            <person name="Fouts D.E."/>
        </authorList>
    </citation>
    <scope>NUCLEOTIDE SEQUENCE [LARGE SCALE GENOMIC DNA]</scope>
    <source>
        <strain evidence="10 11">Sao Paulo</strain>
    </source>
</reference>
<dbReference type="InterPro" id="IPR036369">
    <property type="entry name" value="HIPIP_sf"/>
</dbReference>
<comment type="function">
    <text evidence="7">Specific class of high-redox-potential 4Fe-4S ferredoxins. Functions in anaerobic electron transport in most purple and in some other photosynthetic bacteria and in at least one genus (Paracoccus) of halophilic, denitrifying bacteria.</text>
</comment>
<dbReference type="GO" id="GO:0009055">
    <property type="term" value="F:electron transfer activity"/>
    <property type="evidence" value="ECO:0007669"/>
    <property type="project" value="InterPro"/>
</dbReference>
<evidence type="ECO:0000259" key="9">
    <source>
        <dbReference type="PROSITE" id="PS51373"/>
    </source>
</evidence>
<feature type="region of interest" description="Disordered" evidence="8">
    <location>
        <begin position="35"/>
        <end position="54"/>
    </location>
</feature>
<dbReference type="InterPro" id="IPR000170">
    <property type="entry name" value="High_potential_FeS_prot"/>
</dbReference>
<evidence type="ECO:0000256" key="4">
    <source>
        <dbReference type="ARBA" id="ARBA00022982"/>
    </source>
</evidence>
<dbReference type="RefSeq" id="WP_015679125.1">
    <property type="nucleotide sequence ID" value="NZ_AOGX02000044.1"/>
</dbReference>
<dbReference type="Proteomes" id="UP000013996">
    <property type="component" value="Unassembled WGS sequence"/>
</dbReference>
<dbReference type="GO" id="GO:0019646">
    <property type="term" value="P:aerobic electron transport chain"/>
    <property type="evidence" value="ECO:0007669"/>
    <property type="project" value="InterPro"/>
</dbReference>